<dbReference type="EMBL" id="JAMQYH010000005">
    <property type="protein sequence ID" value="KAJ1687506.1"/>
    <property type="molecule type" value="Genomic_DNA"/>
</dbReference>
<keyword evidence="5 10" id="KW-0678">Repressor</keyword>
<sequence>MEEMQPKLLDLIPNERGWGVKANDREMEIGGGFGVREEKKLELRLGLPGEEDWNANRKKTEGLCANVKPSFSLGLFGAPQTKHEAGLVTGEAQKIHAKADKQTSIVERKAIAHAATPPAATPLPSNSRAANAPVVGWPPVRSFRRNLASTSKTVLQPQKWASGTCAKFDNSAKGLFVKINMDGVPIGRKIDLKAYDSYDKLSLAVDQLFRGLLADQRSDIGTEKNVEEKGRAIQGLLDRSGEYTLVYEDDEGDKMLVGDVPWEMFVSTAKRLRVLKSSDLSASTLRTTSRKRAATEC</sequence>
<dbReference type="GO" id="GO:0006355">
    <property type="term" value="P:regulation of DNA-templated transcription"/>
    <property type="evidence" value="ECO:0007669"/>
    <property type="project" value="InterPro"/>
</dbReference>
<comment type="function">
    <text evidence="1 10">Aux/IAA proteins are short-lived transcriptional factors that function as repressors of early auxin response genes at low auxin concentrations.</text>
</comment>
<keyword evidence="9 10" id="KW-0927">Auxin signaling pathway</keyword>
<dbReference type="InterPro" id="IPR003311">
    <property type="entry name" value="AUX_IAA"/>
</dbReference>
<dbReference type="Gene3D" id="3.10.20.90">
    <property type="entry name" value="Phosphatidylinositol 3-kinase Catalytic Subunit, Chain A, domain 1"/>
    <property type="match status" value="1"/>
</dbReference>
<dbReference type="InterPro" id="IPR053793">
    <property type="entry name" value="PB1-like"/>
</dbReference>
<keyword evidence="7 10" id="KW-0804">Transcription</keyword>
<evidence type="ECO:0000256" key="2">
    <source>
        <dbReference type="ARBA" id="ARBA00004123"/>
    </source>
</evidence>
<evidence type="ECO:0000313" key="12">
    <source>
        <dbReference type="EMBL" id="KAJ1687506.1"/>
    </source>
</evidence>
<dbReference type="InterPro" id="IPR033389">
    <property type="entry name" value="AUX/IAA_dom"/>
</dbReference>
<comment type="caution">
    <text evidence="12">The sequence shown here is derived from an EMBL/GenBank/DDBJ whole genome shotgun (WGS) entry which is preliminary data.</text>
</comment>
<accession>A0A9Q0HIB1</accession>
<protein>
    <recommendedName>
        <fullName evidence="10">Auxin-responsive protein</fullName>
    </recommendedName>
</protein>
<gene>
    <name evidence="12" type="ORF">LUZ63_018896</name>
</gene>
<evidence type="ECO:0000256" key="6">
    <source>
        <dbReference type="ARBA" id="ARBA00023015"/>
    </source>
</evidence>
<keyword evidence="13" id="KW-1185">Reference proteome</keyword>
<dbReference type="Proteomes" id="UP001151287">
    <property type="component" value="Unassembled WGS sequence"/>
</dbReference>
<dbReference type="PANTHER" id="PTHR31734">
    <property type="entry name" value="AUXIN-RESPONSIVE PROTEIN IAA17"/>
    <property type="match status" value="1"/>
</dbReference>
<evidence type="ECO:0000256" key="7">
    <source>
        <dbReference type="ARBA" id="ARBA00023163"/>
    </source>
</evidence>
<reference evidence="12" key="1">
    <citation type="journal article" date="2022" name="Cell">
        <title>Repeat-based holocentromeres influence genome architecture and karyotype evolution.</title>
        <authorList>
            <person name="Hofstatter P.G."/>
            <person name="Thangavel G."/>
            <person name="Lux T."/>
            <person name="Neumann P."/>
            <person name="Vondrak T."/>
            <person name="Novak P."/>
            <person name="Zhang M."/>
            <person name="Costa L."/>
            <person name="Castellani M."/>
            <person name="Scott A."/>
            <person name="Toegelov H."/>
            <person name="Fuchs J."/>
            <person name="Mata-Sucre Y."/>
            <person name="Dias Y."/>
            <person name="Vanzela A.L.L."/>
            <person name="Huettel B."/>
            <person name="Almeida C.C.S."/>
            <person name="Simkova H."/>
            <person name="Souza G."/>
            <person name="Pedrosa-Harand A."/>
            <person name="Macas J."/>
            <person name="Mayer K.F.X."/>
            <person name="Houben A."/>
            <person name="Marques A."/>
        </authorList>
    </citation>
    <scope>NUCLEOTIDE SEQUENCE</scope>
    <source>
        <strain evidence="12">RhyBre1mFocal</strain>
    </source>
</reference>
<dbReference type="FunFam" id="3.10.20.90:FF:000225">
    <property type="entry name" value="Auxin-responsive protein"/>
    <property type="match status" value="1"/>
</dbReference>
<dbReference type="GO" id="GO:0009734">
    <property type="term" value="P:auxin-activated signaling pathway"/>
    <property type="evidence" value="ECO:0007669"/>
    <property type="project" value="UniProtKB-UniRule"/>
</dbReference>
<dbReference type="PANTHER" id="PTHR31734:SF2">
    <property type="entry name" value="AUXIN-RESPONSIVE PROTEIN IAA26"/>
    <property type="match status" value="1"/>
</dbReference>
<dbReference type="PROSITE" id="PS51745">
    <property type="entry name" value="PB1"/>
    <property type="match status" value="1"/>
</dbReference>
<evidence type="ECO:0000256" key="9">
    <source>
        <dbReference type="ARBA" id="ARBA00023294"/>
    </source>
</evidence>
<dbReference type="SUPFAM" id="SSF54277">
    <property type="entry name" value="CAD &amp; PB1 domains"/>
    <property type="match status" value="1"/>
</dbReference>
<evidence type="ECO:0000256" key="4">
    <source>
        <dbReference type="ARBA" id="ARBA00011726"/>
    </source>
</evidence>
<comment type="similarity">
    <text evidence="3 10">Belongs to the Aux/IAA family.</text>
</comment>
<keyword evidence="6 10" id="KW-0805">Transcription regulation</keyword>
<evidence type="ECO:0000256" key="5">
    <source>
        <dbReference type="ARBA" id="ARBA00022491"/>
    </source>
</evidence>
<evidence type="ECO:0000259" key="11">
    <source>
        <dbReference type="PROSITE" id="PS51745"/>
    </source>
</evidence>
<feature type="domain" description="PB1" evidence="11">
    <location>
        <begin position="174"/>
        <end position="277"/>
    </location>
</feature>
<keyword evidence="8 10" id="KW-0539">Nucleus</keyword>
<comment type="subcellular location">
    <subcellularLocation>
        <location evidence="2 10">Nucleus</location>
    </subcellularLocation>
</comment>
<evidence type="ECO:0000256" key="8">
    <source>
        <dbReference type="ARBA" id="ARBA00023242"/>
    </source>
</evidence>
<dbReference type="Pfam" id="PF02309">
    <property type="entry name" value="AUX_IAA"/>
    <property type="match status" value="1"/>
</dbReference>
<dbReference type="GO" id="GO:0005634">
    <property type="term" value="C:nucleus"/>
    <property type="evidence" value="ECO:0007669"/>
    <property type="project" value="UniProtKB-SubCell"/>
</dbReference>
<organism evidence="12 13">
    <name type="scientific">Rhynchospora breviuscula</name>
    <dbReference type="NCBI Taxonomy" id="2022672"/>
    <lineage>
        <taxon>Eukaryota</taxon>
        <taxon>Viridiplantae</taxon>
        <taxon>Streptophyta</taxon>
        <taxon>Embryophyta</taxon>
        <taxon>Tracheophyta</taxon>
        <taxon>Spermatophyta</taxon>
        <taxon>Magnoliopsida</taxon>
        <taxon>Liliopsida</taxon>
        <taxon>Poales</taxon>
        <taxon>Cyperaceae</taxon>
        <taxon>Cyperoideae</taxon>
        <taxon>Rhynchosporeae</taxon>
        <taxon>Rhynchospora</taxon>
    </lineage>
</organism>
<name>A0A9Q0HIB1_9POAL</name>
<evidence type="ECO:0000256" key="3">
    <source>
        <dbReference type="ARBA" id="ARBA00006728"/>
    </source>
</evidence>
<dbReference type="OrthoDB" id="615826at2759"/>
<evidence type="ECO:0000256" key="1">
    <source>
        <dbReference type="ARBA" id="ARBA00002159"/>
    </source>
</evidence>
<evidence type="ECO:0000313" key="13">
    <source>
        <dbReference type="Proteomes" id="UP001151287"/>
    </source>
</evidence>
<evidence type="ECO:0000256" key="10">
    <source>
        <dbReference type="RuleBase" id="RU004549"/>
    </source>
</evidence>
<comment type="subunit">
    <text evidence="4 10">Homodimers and heterodimers.</text>
</comment>
<proteinExistence type="inferred from homology"/>
<dbReference type="AlphaFoldDB" id="A0A9Q0HIB1"/>